<dbReference type="EMBL" id="JABEVY010000148">
    <property type="protein sequence ID" value="KAF5246727.1"/>
    <property type="molecule type" value="Genomic_DNA"/>
</dbReference>
<sequence length="710" mass="81064">MSSLVTLLPGPAKSVETEPTTVVTPTEIVLRRRDRPVSAACDECRKRKSKCNVPWPCEPCVRRNSECQFDPKADLLILHRALQRKCTELSIDNGRLESVLLMMREKPEDVGLAIYRRIRTGSKLDVDAILSSIESGDLLMQLHLAPASEVRYPFPSRAALPDIFAKTKSAYTESLVLEAPYFDSEAPQAFDARLISYLEAPKYMPYHSAKLVEPLLDNATISRWTSVCTDEPLLHSLMETYFLHIYSAFPFFHKECFLRCLSSGSHRFCSKLLVNAILAHACHATPTVAHRNEHWNPQTLGYTFLAEARRLLDLEPGRPNVTTVQAMLVMNVTLNDHGVDAGASYRYLLEAVSTARIMGLYDSPSENMEQNADQDGKVVREVTAWALFAWQGWSSYVPPLNLKLNFENRVISLMIQELPWIKDPPQTPCPDPAQCPFWYGDIWVRYPSSQEPIATKYYQTFKAYLDFWAIFNDIAGVLFSPTQVRAIYLSQAVEFYVRLRSWFNGLPDDMHPGKIVLPFQLKLHIQYWALVMDLFKPYVGWDDLTKALDQTPSEIYINARRNQELVLRIYYLRHGTETHDSWLSMFLVRLGFIALEEVASSSEENDSLTTLIFALTTLDNQGKCYFKAEFTLRTICLQMRSRDLETFKQFATYQDLDAPEALASRIGFVKSNWPVHMDFAKRERKNIREVATEAIGMNLMDNGNPVPAGE</sequence>
<keyword evidence="2" id="KW-0539">Nucleus</keyword>
<evidence type="ECO:0000256" key="2">
    <source>
        <dbReference type="ARBA" id="ARBA00023242"/>
    </source>
</evidence>
<protein>
    <recommendedName>
        <fullName evidence="4">Zn(2)-C6 fungal-type domain-containing protein</fullName>
    </recommendedName>
</protein>
<feature type="domain" description="Zn(2)-C6 fungal-type" evidence="4">
    <location>
        <begin position="40"/>
        <end position="69"/>
    </location>
</feature>
<gene>
    <name evidence="5" type="ORF">FANTH_6797</name>
</gene>
<dbReference type="AlphaFoldDB" id="A0A8H5E4W3"/>
<dbReference type="Proteomes" id="UP000573603">
    <property type="component" value="Unassembled WGS sequence"/>
</dbReference>
<dbReference type="PANTHER" id="PTHR47256">
    <property type="entry name" value="ZN(II)2CYS6 TRANSCRIPTION FACTOR (EUROFUNG)-RELATED"/>
    <property type="match status" value="1"/>
</dbReference>
<dbReference type="CDD" id="cd00067">
    <property type="entry name" value="GAL4"/>
    <property type="match status" value="1"/>
</dbReference>
<proteinExistence type="predicted"/>
<dbReference type="Gene3D" id="4.10.240.10">
    <property type="entry name" value="Zn(2)-C6 fungal-type DNA-binding domain"/>
    <property type="match status" value="1"/>
</dbReference>
<dbReference type="SMART" id="SM00066">
    <property type="entry name" value="GAL4"/>
    <property type="match status" value="1"/>
</dbReference>
<keyword evidence="6" id="KW-1185">Reference proteome</keyword>
<evidence type="ECO:0000256" key="1">
    <source>
        <dbReference type="ARBA" id="ARBA00022723"/>
    </source>
</evidence>
<dbReference type="SUPFAM" id="SSF57701">
    <property type="entry name" value="Zn2/Cys6 DNA-binding domain"/>
    <property type="match status" value="1"/>
</dbReference>
<comment type="caution">
    <text evidence="5">The sequence shown here is derived from an EMBL/GenBank/DDBJ whole genome shotgun (WGS) entry which is preliminary data.</text>
</comment>
<dbReference type="GO" id="GO:0003677">
    <property type="term" value="F:DNA binding"/>
    <property type="evidence" value="ECO:0007669"/>
    <property type="project" value="InterPro"/>
</dbReference>
<organism evidence="5 6">
    <name type="scientific">Fusarium anthophilum</name>
    <dbReference type="NCBI Taxonomy" id="48485"/>
    <lineage>
        <taxon>Eukaryota</taxon>
        <taxon>Fungi</taxon>
        <taxon>Dikarya</taxon>
        <taxon>Ascomycota</taxon>
        <taxon>Pezizomycotina</taxon>
        <taxon>Sordariomycetes</taxon>
        <taxon>Hypocreomycetidae</taxon>
        <taxon>Hypocreales</taxon>
        <taxon>Nectriaceae</taxon>
        <taxon>Fusarium</taxon>
        <taxon>Fusarium fujikuroi species complex</taxon>
    </lineage>
</organism>
<name>A0A8H5E4W3_9HYPO</name>
<dbReference type="Pfam" id="PF04082">
    <property type="entry name" value="Fungal_trans"/>
    <property type="match status" value="1"/>
</dbReference>
<dbReference type="InterPro" id="IPR053187">
    <property type="entry name" value="Notoamide_regulator"/>
</dbReference>
<keyword evidence="1" id="KW-0479">Metal-binding</keyword>
<evidence type="ECO:0000259" key="4">
    <source>
        <dbReference type="PROSITE" id="PS50048"/>
    </source>
</evidence>
<dbReference type="GO" id="GO:0008270">
    <property type="term" value="F:zinc ion binding"/>
    <property type="evidence" value="ECO:0007669"/>
    <property type="project" value="InterPro"/>
</dbReference>
<dbReference type="GO" id="GO:0006351">
    <property type="term" value="P:DNA-templated transcription"/>
    <property type="evidence" value="ECO:0007669"/>
    <property type="project" value="InterPro"/>
</dbReference>
<feature type="region of interest" description="Disordered" evidence="3">
    <location>
        <begin position="1"/>
        <end position="20"/>
    </location>
</feature>
<dbReference type="InterPro" id="IPR007219">
    <property type="entry name" value="XnlR_reg_dom"/>
</dbReference>
<evidence type="ECO:0000313" key="5">
    <source>
        <dbReference type="EMBL" id="KAF5246727.1"/>
    </source>
</evidence>
<dbReference type="GO" id="GO:0000981">
    <property type="term" value="F:DNA-binding transcription factor activity, RNA polymerase II-specific"/>
    <property type="evidence" value="ECO:0007669"/>
    <property type="project" value="InterPro"/>
</dbReference>
<dbReference type="InterPro" id="IPR001138">
    <property type="entry name" value="Zn2Cys6_DnaBD"/>
</dbReference>
<dbReference type="Pfam" id="PF00172">
    <property type="entry name" value="Zn_clus"/>
    <property type="match status" value="1"/>
</dbReference>
<evidence type="ECO:0000313" key="6">
    <source>
        <dbReference type="Proteomes" id="UP000573603"/>
    </source>
</evidence>
<accession>A0A8H5E4W3</accession>
<dbReference type="CDD" id="cd12148">
    <property type="entry name" value="fungal_TF_MHR"/>
    <property type="match status" value="1"/>
</dbReference>
<evidence type="ECO:0000256" key="3">
    <source>
        <dbReference type="SAM" id="MobiDB-lite"/>
    </source>
</evidence>
<dbReference type="PROSITE" id="PS50048">
    <property type="entry name" value="ZN2_CY6_FUNGAL_2"/>
    <property type="match status" value="1"/>
</dbReference>
<dbReference type="PANTHER" id="PTHR47256:SF1">
    <property type="entry name" value="ZN(II)2CYS6 TRANSCRIPTION FACTOR (EUROFUNG)"/>
    <property type="match status" value="1"/>
</dbReference>
<dbReference type="InterPro" id="IPR036864">
    <property type="entry name" value="Zn2-C6_fun-type_DNA-bd_sf"/>
</dbReference>
<reference evidence="5 6" key="1">
    <citation type="journal article" date="2020" name="BMC Genomics">
        <title>Correction to: Identification and distribution of gene clusters required for synthesis of sphingolipid metabolism inhibitors in diverse species of the filamentous fungus Fusarium.</title>
        <authorList>
            <person name="Kim H.S."/>
            <person name="Lohmar J.M."/>
            <person name="Busman M."/>
            <person name="Brown D.W."/>
            <person name="Naumann T.A."/>
            <person name="Divon H.H."/>
            <person name="Lysoe E."/>
            <person name="Uhlig S."/>
            <person name="Proctor R.H."/>
        </authorList>
    </citation>
    <scope>NUCLEOTIDE SEQUENCE [LARGE SCALE GENOMIC DNA]</scope>
    <source>
        <strain evidence="5 6">NRRL 25214</strain>
    </source>
</reference>
<dbReference type="PROSITE" id="PS00463">
    <property type="entry name" value="ZN2_CY6_FUNGAL_1"/>
    <property type="match status" value="1"/>
</dbReference>